<evidence type="ECO:0000256" key="7">
    <source>
        <dbReference type="SAM" id="SignalP"/>
    </source>
</evidence>
<sequence>MRTLLYIVAILFSWAHARPAAQLDDAEKLPKSLDFMKINVKEMIPEDIFSEFSTDLQEFLENLQLPDLMSIGALVHKVEHFDDANDMLEALKESSPSTYKKVKKLVDAYELRYEALTPGARAFFDKVAAEDIQSLDGTERKIWANSQLEEYRKLPEVDKASVAENFPLIHKIFGDEEFMMKLRSRLEGFLKARLNQSMAKGGKELGIGGDF</sequence>
<evidence type="ECO:0000256" key="3">
    <source>
        <dbReference type="ARBA" id="ARBA00022525"/>
    </source>
</evidence>
<dbReference type="Pfam" id="PF05823">
    <property type="entry name" value="Gp-FAR-1"/>
    <property type="match status" value="1"/>
</dbReference>
<keyword evidence="5" id="KW-0175">Coiled coil</keyword>
<evidence type="ECO:0000256" key="4">
    <source>
        <dbReference type="ARBA" id="ARBA00022729"/>
    </source>
</evidence>
<dbReference type="GO" id="GO:0005576">
    <property type="term" value="C:extracellular region"/>
    <property type="evidence" value="ECO:0007669"/>
    <property type="project" value="UniProtKB-SubCell"/>
</dbReference>
<comment type="subcellular location">
    <subcellularLocation>
        <location evidence="1">Secreted</location>
    </subcellularLocation>
</comment>
<evidence type="ECO:0000256" key="1">
    <source>
        <dbReference type="ARBA" id="ARBA00004613"/>
    </source>
</evidence>
<gene>
    <name evidence="8" type="ORF">MSPICULIGERA_LOCUS18307</name>
</gene>
<dbReference type="InterPro" id="IPR008632">
    <property type="entry name" value="Gp-FAR-1"/>
</dbReference>
<organism evidence="8 9">
    <name type="scientific">Mesorhabditis spiculigera</name>
    <dbReference type="NCBI Taxonomy" id="96644"/>
    <lineage>
        <taxon>Eukaryota</taxon>
        <taxon>Metazoa</taxon>
        <taxon>Ecdysozoa</taxon>
        <taxon>Nematoda</taxon>
        <taxon>Chromadorea</taxon>
        <taxon>Rhabditida</taxon>
        <taxon>Rhabditina</taxon>
        <taxon>Rhabditomorpha</taxon>
        <taxon>Rhabditoidea</taxon>
        <taxon>Rhabditidae</taxon>
        <taxon>Mesorhabditinae</taxon>
        <taxon>Mesorhabditis</taxon>
    </lineage>
</organism>
<feature type="signal peptide" evidence="7">
    <location>
        <begin position="1"/>
        <end position="17"/>
    </location>
</feature>
<dbReference type="AlphaFoldDB" id="A0AA36D5B0"/>
<protein>
    <recommendedName>
        <fullName evidence="10">Fatty-acid and retinol-binding protein 1</fullName>
    </recommendedName>
</protein>
<proteinExistence type="inferred from homology"/>
<evidence type="ECO:0000256" key="6">
    <source>
        <dbReference type="ARBA" id="ARBA00023121"/>
    </source>
</evidence>
<dbReference type="Proteomes" id="UP001177023">
    <property type="component" value="Unassembled WGS sequence"/>
</dbReference>
<dbReference type="Gene3D" id="1.20.120.1100">
    <property type="match status" value="1"/>
</dbReference>
<evidence type="ECO:0000256" key="5">
    <source>
        <dbReference type="ARBA" id="ARBA00023054"/>
    </source>
</evidence>
<keyword evidence="4 7" id="KW-0732">Signal</keyword>
<evidence type="ECO:0000256" key="2">
    <source>
        <dbReference type="ARBA" id="ARBA00006648"/>
    </source>
</evidence>
<comment type="caution">
    <text evidence="8">The sequence shown here is derived from an EMBL/GenBank/DDBJ whole genome shotgun (WGS) entry which is preliminary data.</text>
</comment>
<keyword evidence="3" id="KW-0964">Secreted</keyword>
<dbReference type="GO" id="GO:0008289">
    <property type="term" value="F:lipid binding"/>
    <property type="evidence" value="ECO:0007669"/>
    <property type="project" value="UniProtKB-KW"/>
</dbReference>
<evidence type="ECO:0008006" key="10">
    <source>
        <dbReference type="Google" id="ProtNLM"/>
    </source>
</evidence>
<evidence type="ECO:0000313" key="9">
    <source>
        <dbReference type="Proteomes" id="UP001177023"/>
    </source>
</evidence>
<reference evidence="8" key="1">
    <citation type="submission" date="2023-06" db="EMBL/GenBank/DDBJ databases">
        <authorList>
            <person name="Delattre M."/>
        </authorList>
    </citation>
    <scope>NUCLEOTIDE SEQUENCE</scope>
    <source>
        <strain evidence="8">AF72</strain>
    </source>
</reference>
<keyword evidence="6" id="KW-0446">Lipid-binding</keyword>
<name>A0AA36D5B0_9BILA</name>
<feature type="chain" id="PRO_5041221435" description="Fatty-acid and retinol-binding protein 1" evidence="7">
    <location>
        <begin position="18"/>
        <end position="211"/>
    </location>
</feature>
<comment type="similarity">
    <text evidence="2">Belongs to the fatty-acid and retinol-binding protein (FARBP) family.</text>
</comment>
<evidence type="ECO:0000313" key="8">
    <source>
        <dbReference type="EMBL" id="CAJ0580104.1"/>
    </source>
</evidence>
<accession>A0AA36D5B0</accession>
<feature type="non-terminal residue" evidence="8">
    <location>
        <position position="1"/>
    </location>
</feature>
<keyword evidence="9" id="KW-1185">Reference proteome</keyword>
<dbReference type="EMBL" id="CATQJA010002659">
    <property type="protein sequence ID" value="CAJ0580104.1"/>
    <property type="molecule type" value="Genomic_DNA"/>
</dbReference>